<dbReference type="AlphaFoldDB" id="A0A0W0X1H7"/>
<keyword evidence="8 9" id="KW-0472">Membrane</keyword>
<keyword evidence="6 9" id="KW-0408">Iron</keyword>
<dbReference type="Gene3D" id="1.20.1260.10">
    <property type="match status" value="1"/>
</dbReference>
<dbReference type="InterPro" id="IPR011566">
    <property type="entry name" value="Ubq_synth_Coq7"/>
</dbReference>
<dbReference type="EC" id="1.14.99.60" evidence="9"/>
<proteinExistence type="inferred from homology"/>
<keyword evidence="4 9" id="KW-0479">Metal-binding</keyword>
<reference evidence="10 11" key="1">
    <citation type="submission" date="2015-11" db="EMBL/GenBank/DDBJ databases">
        <title>Genomic analysis of 38 Legionella species identifies large and diverse effector repertoires.</title>
        <authorList>
            <person name="Burstein D."/>
            <person name="Amaro F."/>
            <person name="Zusman T."/>
            <person name="Lifshitz Z."/>
            <person name="Cohen O."/>
            <person name="Gilbert J.A."/>
            <person name="Pupko T."/>
            <person name="Shuman H.A."/>
            <person name="Segal G."/>
        </authorList>
    </citation>
    <scope>NUCLEOTIDE SEQUENCE [LARGE SCALE GENOMIC DNA]</scope>
    <source>
        <strain evidence="10 11">Oak Ridge-10</strain>
    </source>
</reference>
<dbReference type="UniPathway" id="UPA00232"/>
<dbReference type="InterPro" id="IPR012347">
    <property type="entry name" value="Ferritin-like"/>
</dbReference>
<evidence type="ECO:0000256" key="5">
    <source>
        <dbReference type="ARBA" id="ARBA00023002"/>
    </source>
</evidence>
<evidence type="ECO:0000256" key="6">
    <source>
        <dbReference type="ARBA" id="ARBA00023004"/>
    </source>
</evidence>
<dbReference type="PANTHER" id="PTHR11237:SF4">
    <property type="entry name" value="5-DEMETHOXYUBIQUINONE HYDROXYLASE, MITOCHONDRIAL"/>
    <property type="match status" value="1"/>
</dbReference>
<dbReference type="CDD" id="cd01042">
    <property type="entry name" value="DMQH"/>
    <property type="match status" value="1"/>
</dbReference>
<feature type="binding site" evidence="9">
    <location>
        <position position="144"/>
    </location>
    <ligand>
        <name>Fe cation</name>
        <dbReference type="ChEBI" id="CHEBI:24875"/>
        <label>2</label>
    </ligand>
</feature>
<dbReference type="Proteomes" id="UP000054858">
    <property type="component" value="Unassembled WGS sequence"/>
</dbReference>
<gene>
    <name evidence="9" type="primary">coq7</name>
    <name evidence="10" type="ORF">Loak_1373</name>
</gene>
<dbReference type="HAMAP" id="MF_01658">
    <property type="entry name" value="COQ7"/>
    <property type="match status" value="1"/>
</dbReference>
<evidence type="ECO:0000256" key="2">
    <source>
        <dbReference type="ARBA" id="ARBA00022475"/>
    </source>
</evidence>
<keyword evidence="5 9" id="KW-0560">Oxidoreductase</keyword>
<dbReference type="GO" id="GO:0046872">
    <property type="term" value="F:metal ion binding"/>
    <property type="evidence" value="ECO:0007669"/>
    <property type="project" value="UniProtKB-KW"/>
</dbReference>
<dbReference type="GO" id="GO:0008682">
    <property type="term" value="F:3-demethoxyubiquinol 3-hydroxylase activity"/>
    <property type="evidence" value="ECO:0007669"/>
    <property type="project" value="UniProtKB-EC"/>
</dbReference>
<comment type="subcellular location">
    <subcellularLocation>
        <location evidence="9">Cell membrane</location>
        <topology evidence="9">Peripheral membrane protein</topology>
    </subcellularLocation>
</comment>
<dbReference type="SUPFAM" id="SSF47240">
    <property type="entry name" value="Ferritin-like"/>
    <property type="match status" value="1"/>
</dbReference>
<keyword evidence="2 9" id="KW-1003">Cell membrane</keyword>
<sequence>MRHLSFLDHVICELDTAVRTLLVPKQRTARRPSPGQEFPERSLSAQEKQHIAGLMRVNHTGEVCAQALYQGQALTAKLTEVKVQMAEAAEEEVDHLAWCEQRLNELNSQVSLLNPLWYSGSLMLGMIAGLAGDRWSLGFVAETERQVTAHLEKHLGNLPAQDDKTKAILAQMQVDEAHHAQVARDAGALELPFWIKQLMSGVSKLMTKSSYYI</sequence>
<dbReference type="GO" id="GO:0005886">
    <property type="term" value="C:plasma membrane"/>
    <property type="evidence" value="ECO:0007669"/>
    <property type="project" value="UniProtKB-SubCell"/>
</dbReference>
<protein>
    <recommendedName>
        <fullName evidence="9">3-demethoxyubiquinol 3-hydroxylase</fullName>
        <shortName evidence="9">DMQ hydroxylase</shortName>
        <ecNumber evidence="9">1.14.99.60</ecNumber>
    </recommendedName>
    <alternativeName>
        <fullName evidence="9">2-nonaprenyl-3-methyl-6-methoxy-1,4-benzoquinol hydroxylase</fullName>
    </alternativeName>
</protein>
<evidence type="ECO:0000256" key="7">
    <source>
        <dbReference type="ARBA" id="ARBA00023033"/>
    </source>
</evidence>
<evidence type="ECO:0000256" key="8">
    <source>
        <dbReference type="ARBA" id="ARBA00023136"/>
    </source>
</evidence>
<comment type="catalytic activity">
    <reaction evidence="9">
        <text>a 5-methoxy-2-methyl-3-(all-trans-polyprenyl)benzene-1,4-diol + AH2 + O2 = a 3-demethylubiquinol + A + H2O</text>
        <dbReference type="Rhea" id="RHEA:50908"/>
        <dbReference type="Rhea" id="RHEA-COMP:10859"/>
        <dbReference type="Rhea" id="RHEA-COMP:10914"/>
        <dbReference type="ChEBI" id="CHEBI:13193"/>
        <dbReference type="ChEBI" id="CHEBI:15377"/>
        <dbReference type="ChEBI" id="CHEBI:15379"/>
        <dbReference type="ChEBI" id="CHEBI:17499"/>
        <dbReference type="ChEBI" id="CHEBI:84167"/>
        <dbReference type="ChEBI" id="CHEBI:84422"/>
        <dbReference type="EC" id="1.14.99.60"/>
    </reaction>
</comment>
<evidence type="ECO:0000313" key="10">
    <source>
        <dbReference type="EMBL" id="KTD38428.1"/>
    </source>
</evidence>
<comment type="cofactor">
    <cofactor evidence="9">
        <name>Fe cation</name>
        <dbReference type="ChEBI" id="CHEBI:24875"/>
    </cofactor>
    <text evidence="9">Binds 2 iron ions per subunit.</text>
</comment>
<evidence type="ECO:0000313" key="11">
    <source>
        <dbReference type="Proteomes" id="UP000054858"/>
    </source>
</evidence>
<dbReference type="RefSeq" id="WP_025386703.1">
    <property type="nucleotide sequence ID" value="NZ_LCUA01000014.1"/>
</dbReference>
<evidence type="ECO:0000256" key="3">
    <source>
        <dbReference type="ARBA" id="ARBA00022688"/>
    </source>
</evidence>
<feature type="binding site" evidence="9">
    <location>
        <position position="95"/>
    </location>
    <ligand>
        <name>Fe cation</name>
        <dbReference type="ChEBI" id="CHEBI:24875"/>
        <label>1</label>
    </ligand>
</feature>
<keyword evidence="7 9" id="KW-0503">Monooxygenase</keyword>
<evidence type="ECO:0000256" key="4">
    <source>
        <dbReference type="ARBA" id="ARBA00022723"/>
    </source>
</evidence>
<dbReference type="InterPro" id="IPR047809">
    <property type="entry name" value="COQ7_proteobact"/>
</dbReference>
<comment type="caution">
    <text evidence="10">The sequence shown here is derived from an EMBL/GenBank/DDBJ whole genome shotgun (WGS) entry which is preliminary data.</text>
</comment>
<feature type="binding site" evidence="9">
    <location>
        <position position="176"/>
    </location>
    <ligand>
        <name>Fe cation</name>
        <dbReference type="ChEBI" id="CHEBI:24875"/>
        <label>2</label>
    </ligand>
</feature>
<comment type="function">
    <text evidence="9">Catalyzes the hydroxylation of 2-nonaprenyl-3-methyl-6-methoxy-1,4-benzoquinol during ubiquinone biosynthesis.</text>
</comment>
<comment type="similarity">
    <text evidence="9">Belongs to the COQ7 family.</text>
</comment>
<dbReference type="NCBIfam" id="NF033656">
    <property type="entry name" value="DMQ_monoox_COQ7"/>
    <property type="match status" value="1"/>
</dbReference>
<keyword evidence="3 9" id="KW-0831">Ubiquinone biosynthesis</keyword>
<dbReference type="GO" id="GO:0006744">
    <property type="term" value="P:ubiquinone biosynthetic process"/>
    <property type="evidence" value="ECO:0007669"/>
    <property type="project" value="UniProtKB-UniRule"/>
</dbReference>
<dbReference type="PATRIC" id="fig|29423.5.peg.1435"/>
<dbReference type="PANTHER" id="PTHR11237">
    <property type="entry name" value="COENZYME Q10 BIOSYNTHESIS PROTEIN 7"/>
    <property type="match status" value="1"/>
</dbReference>
<organism evidence="10 11">
    <name type="scientific">Legionella oakridgensis</name>
    <dbReference type="NCBI Taxonomy" id="29423"/>
    <lineage>
        <taxon>Bacteria</taxon>
        <taxon>Pseudomonadati</taxon>
        <taxon>Pseudomonadota</taxon>
        <taxon>Gammaproteobacteria</taxon>
        <taxon>Legionellales</taxon>
        <taxon>Legionellaceae</taxon>
        <taxon>Legionella</taxon>
    </lineage>
</organism>
<feature type="binding site" evidence="9">
    <location>
        <position position="92"/>
    </location>
    <ligand>
        <name>Fe cation</name>
        <dbReference type="ChEBI" id="CHEBI:24875"/>
        <label>2</label>
    </ligand>
</feature>
<evidence type="ECO:0000256" key="1">
    <source>
        <dbReference type="ARBA" id="ARBA00004749"/>
    </source>
</evidence>
<name>A0A0W0X1H7_9GAMM</name>
<dbReference type="EMBL" id="LNYP01000028">
    <property type="protein sequence ID" value="KTD38428.1"/>
    <property type="molecule type" value="Genomic_DNA"/>
</dbReference>
<keyword evidence="10" id="KW-0830">Ubiquinone</keyword>
<feature type="binding site" evidence="9">
    <location>
        <position position="62"/>
    </location>
    <ligand>
        <name>Fe cation</name>
        <dbReference type="ChEBI" id="CHEBI:24875"/>
        <label>1</label>
    </ligand>
</feature>
<feature type="binding site" evidence="9">
    <location>
        <position position="92"/>
    </location>
    <ligand>
        <name>Fe cation</name>
        <dbReference type="ChEBI" id="CHEBI:24875"/>
        <label>1</label>
    </ligand>
</feature>
<evidence type="ECO:0000256" key="9">
    <source>
        <dbReference type="HAMAP-Rule" id="MF_01658"/>
    </source>
</evidence>
<feature type="binding site" evidence="9">
    <location>
        <position position="176"/>
    </location>
    <ligand>
        <name>Fe cation</name>
        <dbReference type="ChEBI" id="CHEBI:24875"/>
        <label>1</label>
    </ligand>
</feature>
<dbReference type="InterPro" id="IPR009078">
    <property type="entry name" value="Ferritin-like_SF"/>
</dbReference>
<dbReference type="Pfam" id="PF03232">
    <property type="entry name" value="COQ7"/>
    <property type="match status" value="1"/>
</dbReference>
<comment type="pathway">
    <text evidence="1 9">Cofactor biosynthesis; ubiquinone biosynthesis.</text>
</comment>
<feature type="binding site" evidence="9">
    <location>
        <position position="179"/>
    </location>
    <ligand>
        <name>Fe cation</name>
        <dbReference type="ChEBI" id="CHEBI:24875"/>
        <label>2</label>
    </ligand>
</feature>
<accession>A0A0W0X1H7</accession>